<protein>
    <submittedName>
        <fullName evidence="1">Uncharacterized protein</fullName>
    </submittedName>
</protein>
<gene>
    <name evidence="1" type="ORF">BK665_04030</name>
</gene>
<sequence length="102" mass="11541">MIDLTFIKGKITYDDLSSLENTDISSQIDSLKEDLLQVEYSDCYLLDVGWYPSFDINGSFQISVIKDYDWGAPQLFSKARSISALKMQITEAQNFIISAAKN</sequence>
<dbReference type="EMBL" id="MOBP01000003">
    <property type="protein sequence ID" value="RON57280.1"/>
    <property type="molecule type" value="Genomic_DNA"/>
</dbReference>
<proteinExistence type="predicted"/>
<reference evidence="1 2" key="1">
    <citation type="submission" date="2016-10" db="EMBL/GenBank/DDBJ databases">
        <title>Comparative genome analysis of multiple Pseudomonas spp. focuses on biocontrol and plant growth promoting traits.</title>
        <authorList>
            <person name="Tao X.-Y."/>
            <person name="Taylor C.G."/>
        </authorList>
    </citation>
    <scope>NUCLEOTIDE SEQUENCE [LARGE SCALE GENOMIC DNA]</scope>
    <source>
        <strain evidence="1 2">39A2</strain>
    </source>
</reference>
<name>A0A423KQ42_9PSED</name>
<dbReference type="AlphaFoldDB" id="A0A423KQ42"/>
<dbReference type="RefSeq" id="WP_123403211.1">
    <property type="nucleotide sequence ID" value="NZ_MOBP01000003.1"/>
</dbReference>
<comment type="caution">
    <text evidence="1">The sequence shown here is derived from an EMBL/GenBank/DDBJ whole genome shotgun (WGS) entry which is preliminary data.</text>
</comment>
<dbReference type="Proteomes" id="UP000283627">
    <property type="component" value="Unassembled WGS sequence"/>
</dbReference>
<organism evidence="1 2">
    <name type="scientific">Pseudomonas frederiksbergensis</name>
    <dbReference type="NCBI Taxonomy" id="104087"/>
    <lineage>
        <taxon>Bacteria</taxon>
        <taxon>Pseudomonadati</taxon>
        <taxon>Pseudomonadota</taxon>
        <taxon>Gammaproteobacteria</taxon>
        <taxon>Pseudomonadales</taxon>
        <taxon>Pseudomonadaceae</taxon>
        <taxon>Pseudomonas</taxon>
    </lineage>
</organism>
<evidence type="ECO:0000313" key="1">
    <source>
        <dbReference type="EMBL" id="RON57280.1"/>
    </source>
</evidence>
<evidence type="ECO:0000313" key="2">
    <source>
        <dbReference type="Proteomes" id="UP000283627"/>
    </source>
</evidence>
<dbReference type="OrthoDB" id="2652925at2"/>
<accession>A0A423KQ42</accession>